<dbReference type="AlphaFoldDB" id="A0A6J8CQN8"/>
<accession>A0A6J8CQN8</accession>
<sequence>MNNGFSVDRSGLGNQSNFVINSLLLHLHVIQQNYISNQVIGVTTDVAYVPQNLKEIIHKSENIIDIASLLLQNMHSDTNEQKIEVQNGDLVLQLAHAKLKYIALRLGLQIDVKYAFRSLIVRRNRPIELSYQELRCYLKDANSTNSRYKTSTWKQYFEIININTKAVTKIPAYGNSWGITYESGNLYMIVDGHGINVAIMTSSGEPIKKIPVSTDFDQTEYMAVFGNSIFFTVFIPKNLVCIDIHGAVQWQFKKSIFNQPRGVTTDTLGNVFVAGFASHNVIAVQKSGSEGTEILNKNEGLDYPTSIFCDKMNNRLLVSNLNNGHAHLFNIVYN</sequence>
<protein>
    <submittedName>
        <fullName evidence="1">Uncharacterized protein</fullName>
    </submittedName>
</protein>
<gene>
    <name evidence="1" type="ORF">MCOR_31686</name>
</gene>
<dbReference type="EMBL" id="CACVKT020005671">
    <property type="protein sequence ID" value="CAC5397230.1"/>
    <property type="molecule type" value="Genomic_DNA"/>
</dbReference>
<dbReference type="InterPro" id="IPR011042">
    <property type="entry name" value="6-blade_b-propeller_TolB-like"/>
</dbReference>
<organism evidence="1 2">
    <name type="scientific">Mytilus coruscus</name>
    <name type="common">Sea mussel</name>
    <dbReference type="NCBI Taxonomy" id="42192"/>
    <lineage>
        <taxon>Eukaryota</taxon>
        <taxon>Metazoa</taxon>
        <taxon>Spiralia</taxon>
        <taxon>Lophotrochozoa</taxon>
        <taxon>Mollusca</taxon>
        <taxon>Bivalvia</taxon>
        <taxon>Autobranchia</taxon>
        <taxon>Pteriomorphia</taxon>
        <taxon>Mytilida</taxon>
        <taxon>Mytiloidea</taxon>
        <taxon>Mytilidae</taxon>
        <taxon>Mytilinae</taxon>
        <taxon>Mytilus</taxon>
    </lineage>
</organism>
<reference evidence="1 2" key="1">
    <citation type="submission" date="2020-06" db="EMBL/GenBank/DDBJ databases">
        <authorList>
            <person name="Li R."/>
            <person name="Bekaert M."/>
        </authorList>
    </citation>
    <scope>NUCLEOTIDE SEQUENCE [LARGE SCALE GENOMIC DNA]</scope>
    <source>
        <strain evidence="2">wild</strain>
    </source>
</reference>
<name>A0A6J8CQN8_MYTCO</name>
<evidence type="ECO:0000313" key="1">
    <source>
        <dbReference type="EMBL" id="CAC5397230.1"/>
    </source>
</evidence>
<proteinExistence type="predicted"/>
<evidence type="ECO:0000313" key="2">
    <source>
        <dbReference type="Proteomes" id="UP000507470"/>
    </source>
</evidence>
<keyword evidence="2" id="KW-1185">Reference proteome</keyword>
<dbReference type="SUPFAM" id="SSF63825">
    <property type="entry name" value="YWTD domain"/>
    <property type="match status" value="1"/>
</dbReference>
<dbReference type="OrthoDB" id="6137855at2759"/>
<dbReference type="Gene3D" id="2.120.10.30">
    <property type="entry name" value="TolB, C-terminal domain"/>
    <property type="match status" value="1"/>
</dbReference>
<dbReference type="Proteomes" id="UP000507470">
    <property type="component" value="Unassembled WGS sequence"/>
</dbReference>